<keyword evidence="2" id="KW-1185">Reference proteome</keyword>
<reference evidence="1 2" key="1">
    <citation type="journal article" date="2015" name="Nat. Commun.">
        <title>Outbred genome sequencing and CRISPR/Cas9 gene editing in butterflies.</title>
        <authorList>
            <person name="Li X."/>
            <person name="Fan D."/>
            <person name="Zhang W."/>
            <person name="Liu G."/>
            <person name="Zhang L."/>
            <person name="Zhao L."/>
            <person name="Fang X."/>
            <person name="Chen L."/>
            <person name="Dong Y."/>
            <person name="Chen Y."/>
            <person name="Ding Y."/>
            <person name="Zhao R."/>
            <person name="Feng M."/>
            <person name="Zhu Y."/>
            <person name="Feng Y."/>
            <person name="Jiang X."/>
            <person name="Zhu D."/>
            <person name="Xiang H."/>
            <person name="Feng X."/>
            <person name="Li S."/>
            <person name="Wang J."/>
            <person name="Zhang G."/>
            <person name="Kronforst M.R."/>
            <person name="Wang W."/>
        </authorList>
    </citation>
    <scope>NUCLEOTIDE SEQUENCE [LARGE SCALE GENOMIC DNA]</scope>
    <source>
        <strain evidence="1">Ya'a_city_454_Px</strain>
        <tissue evidence="1">Whole body</tissue>
    </source>
</reference>
<protein>
    <submittedName>
        <fullName evidence="1">Uncharacterized protein</fullName>
    </submittedName>
</protein>
<evidence type="ECO:0000313" key="1">
    <source>
        <dbReference type="EMBL" id="KPI92827.1"/>
    </source>
</evidence>
<dbReference type="AlphaFoldDB" id="A0A194PHN4"/>
<gene>
    <name evidence="1" type="ORF">RR46_14048</name>
</gene>
<organism evidence="1 2">
    <name type="scientific">Papilio xuthus</name>
    <name type="common">Asian swallowtail butterfly</name>
    <dbReference type="NCBI Taxonomy" id="66420"/>
    <lineage>
        <taxon>Eukaryota</taxon>
        <taxon>Metazoa</taxon>
        <taxon>Ecdysozoa</taxon>
        <taxon>Arthropoda</taxon>
        <taxon>Hexapoda</taxon>
        <taxon>Insecta</taxon>
        <taxon>Pterygota</taxon>
        <taxon>Neoptera</taxon>
        <taxon>Endopterygota</taxon>
        <taxon>Lepidoptera</taxon>
        <taxon>Glossata</taxon>
        <taxon>Ditrysia</taxon>
        <taxon>Papilionoidea</taxon>
        <taxon>Papilionidae</taxon>
        <taxon>Papilioninae</taxon>
        <taxon>Papilio</taxon>
    </lineage>
</organism>
<accession>A0A194PHN4</accession>
<proteinExistence type="predicted"/>
<dbReference type="EMBL" id="KQ459603">
    <property type="protein sequence ID" value="KPI92827.1"/>
    <property type="molecule type" value="Genomic_DNA"/>
</dbReference>
<name>A0A194PHN4_PAPXU</name>
<evidence type="ECO:0000313" key="2">
    <source>
        <dbReference type="Proteomes" id="UP000053268"/>
    </source>
</evidence>
<dbReference type="Proteomes" id="UP000053268">
    <property type="component" value="Unassembled WGS sequence"/>
</dbReference>
<sequence length="80" mass="9067">MRKATAKSIRMYVSSPGPDELTQCVAMTREKHKEVSVRSIVTLAEERYKGCGRPRYITRHATRSRRQAAMTTHINTSDGT</sequence>